<evidence type="ECO:0000313" key="2">
    <source>
        <dbReference type="EMBL" id="SLN57230.1"/>
    </source>
</evidence>
<evidence type="ECO:0000313" key="3">
    <source>
        <dbReference type="Proteomes" id="UP000193200"/>
    </source>
</evidence>
<accession>A0A1Y5TCD8</accession>
<reference evidence="2 3" key="1">
    <citation type="submission" date="2017-03" db="EMBL/GenBank/DDBJ databases">
        <authorList>
            <person name="Afonso C.L."/>
            <person name="Miller P.J."/>
            <person name="Scott M.A."/>
            <person name="Spackman E."/>
            <person name="Goraichik I."/>
            <person name="Dimitrov K.M."/>
            <person name="Suarez D.L."/>
            <person name="Swayne D.E."/>
        </authorList>
    </citation>
    <scope>NUCLEOTIDE SEQUENCE [LARGE SCALE GENOMIC DNA]</scope>
    <source>
        <strain evidence="2 3">CECT 7691</strain>
    </source>
</reference>
<keyword evidence="3" id="KW-1185">Reference proteome</keyword>
<feature type="compositionally biased region" description="Basic and acidic residues" evidence="1">
    <location>
        <begin position="16"/>
        <end position="30"/>
    </location>
</feature>
<dbReference type="InParanoid" id="A0A1Y5TCD8"/>
<feature type="compositionally biased region" description="Pro residues" evidence="1">
    <location>
        <begin position="35"/>
        <end position="47"/>
    </location>
</feature>
<evidence type="ECO:0008006" key="4">
    <source>
        <dbReference type="Google" id="ProtNLM"/>
    </source>
</evidence>
<sequence length="571" mass="64642">MFEYAPPGSGVLVGQTERRIPGKQPRRDPALDLPPIDPSAVPPPQPNLPRESLPVPDRWRLIESLGVTERWWDPYNQNTLKGDKPIFDDWFVNVLLISDTIVEPRAFPIPFVPNTTQKPDSNDPFGEINSLVFNQNIIASLSIIKGDTAYKPPDYEFRLTPVFNYNYVEVEERGVLRADPRKGRTRADNFIGLQEAFVDYHIRNVSDRYDFDSIRVGIQPIQADFRGFLFQDQQLGVRLFGTRNNNIYQYNLAWFRRLEKDTNSGLNDVTELPRDDDVFMANLYWQDFPALGFVSQVTAVYNRNREGSDFFYDKNDFLARPASFGDERGHDYDVVYLGYNGDGHFGRFNLTTSAYVALGQDQHNQLSGEDNSDIRAFFVAAEPSVDFSWVRLRGSFLYASGDDDPFDDTEEGFDAIFENPQFAGADTSYWIRQAVPLIGGGGVILSGRNALLPSLRSSKEQGQSNFNNPGLLLLGMGADFDITPEIRLSTNANHLSFATTETLEVVRNQGGISRDIGWDLSAALIWRPMFTQNVVLRASGAMLYAGDGFQELYDTDDRFFYSVLLNLILTY</sequence>
<name>A0A1Y5TCD8_9PROT</name>
<feature type="region of interest" description="Disordered" evidence="1">
    <location>
        <begin position="1"/>
        <end position="53"/>
    </location>
</feature>
<proteinExistence type="predicted"/>
<dbReference type="AlphaFoldDB" id="A0A1Y5TCD8"/>
<protein>
    <recommendedName>
        <fullName evidence="4">Alginate export domain-containing protein</fullName>
    </recommendedName>
</protein>
<evidence type="ECO:0000256" key="1">
    <source>
        <dbReference type="SAM" id="MobiDB-lite"/>
    </source>
</evidence>
<dbReference type="Proteomes" id="UP000193200">
    <property type="component" value="Unassembled WGS sequence"/>
</dbReference>
<dbReference type="EMBL" id="FWFR01000002">
    <property type="protein sequence ID" value="SLN57230.1"/>
    <property type="molecule type" value="Genomic_DNA"/>
</dbReference>
<organism evidence="2 3">
    <name type="scientific">Oceanibacterium hippocampi</name>
    <dbReference type="NCBI Taxonomy" id="745714"/>
    <lineage>
        <taxon>Bacteria</taxon>
        <taxon>Pseudomonadati</taxon>
        <taxon>Pseudomonadota</taxon>
        <taxon>Alphaproteobacteria</taxon>
        <taxon>Sneathiellales</taxon>
        <taxon>Sneathiellaceae</taxon>
        <taxon>Oceanibacterium</taxon>
    </lineage>
</organism>
<gene>
    <name evidence="2" type="ORF">OCH7691_02494</name>
</gene>